<dbReference type="GO" id="GO:0007165">
    <property type="term" value="P:signal transduction"/>
    <property type="evidence" value="ECO:0007669"/>
    <property type="project" value="InterPro"/>
</dbReference>
<dbReference type="Gene3D" id="2.40.50.180">
    <property type="entry name" value="CheA-289, Domain 4"/>
    <property type="match status" value="1"/>
</dbReference>
<proteinExistence type="predicted"/>
<sequence>MTQPDFQQIEAEKTQRVGAETGSRSLLGFESGGEHWLVDLTAVGEVLPVPALAEVPLTKSWFRGIANIRGTLYSVTDLAAFHGADPTPATMQTRLLLAGPRSGNVALLVSSTQGLKALATLEVLLLPNGHAPVQPWRGERYRDSAGRTWMHLLLPVLLGASEFLNIAN</sequence>
<evidence type="ECO:0000313" key="2">
    <source>
        <dbReference type="EMBL" id="CAG4884452.1"/>
    </source>
</evidence>
<dbReference type="SUPFAM" id="SSF50341">
    <property type="entry name" value="CheW-like"/>
    <property type="match status" value="1"/>
</dbReference>
<dbReference type="InterPro" id="IPR002545">
    <property type="entry name" value="CheW-lke_dom"/>
</dbReference>
<dbReference type="GO" id="GO:0006935">
    <property type="term" value="P:chemotaxis"/>
    <property type="evidence" value="ECO:0007669"/>
    <property type="project" value="InterPro"/>
</dbReference>
<dbReference type="Pfam" id="PF01584">
    <property type="entry name" value="CheW"/>
    <property type="match status" value="1"/>
</dbReference>
<name>A0A916J4J0_9PROT</name>
<dbReference type="SMART" id="SM00260">
    <property type="entry name" value="CheW"/>
    <property type="match status" value="1"/>
</dbReference>
<dbReference type="Proteomes" id="UP000742786">
    <property type="component" value="Unassembled WGS sequence"/>
</dbReference>
<evidence type="ECO:0000313" key="3">
    <source>
        <dbReference type="Proteomes" id="UP000742786"/>
    </source>
</evidence>
<dbReference type="EMBL" id="CAJQUM010000001">
    <property type="protein sequence ID" value="CAG4884452.1"/>
    <property type="molecule type" value="Genomic_DNA"/>
</dbReference>
<dbReference type="AlphaFoldDB" id="A0A916J4J0"/>
<keyword evidence="3" id="KW-1185">Reference proteome</keyword>
<protein>
    <submittedName>
        <fullName evidence="2">Chemotaxis protein CheW</fullName>
    </submittedName>
</protein>
<organism evidence="2 3">
    <name type="scientific">Georgfuchsia toluolica</name>
    <dbReference type="NCBI Taxonomy" id="424218"/>
    <lineage>
        <taxon>Bacteria</taxon>
        <taxon>Pseudomonadati</taxon>
        <taxon>Pseudomonadota</taxon>
        <taxon>Betaproteobacteria</taxon>
        <taxon>Nitrosomonadales</taxon>
        <taxon>Sterolibacteriaceae</taxon>
        <taxon>Georgfuchsia</taxon>
    </lineage>
</organism>
<evidence type="ECO:0000259" key="1">
    <source>
        <dbReference type="PROSITE" id="PS50851"/>
    </source>
</evidence>
<dbReference type="Gene3D" id="2.30.30.40">
    <property type="entry name" value="SH3 Domains"/>
    <property type="match status" value="1"/>
</dbReference>
<comment type="caution">
    <text evidence="2">The sequence shown here is derived from an EMBL/GenBank/DDBJ whole genome shotgun (WGS) entry which is preliminary data.</text>
</comment>
<feature type="domain" description="CheW-like" evidence="1">
    <location>
        <begin position="23"/>
        <end position="163"/>
    </location>
</feature>
<dbReference type="RefSeq" id="WP_220636303.1">
    <property type="nucleotide sequence ID" value="NZ_CAJQUM010000001.1"/>
</dbReference>
<reference evidence="2" key="1">
    <citation type="submission" date="2021-04" db="EMBL/GenBank/DDBJ databases">
        <authorList>
            <person name="Hornung B."/>
        </authorList>
    </citation>
    <scope>NUCLEOTIDE SEQUENCE</scope>
    <source>
        <strain evidence="2">G5G6</strain>
    </source>
</reference>
<gene>
    <name evidence="2" type="ORF">GTOL_12335</name>
</gene>
<accession>A0A916J4J0</accession>
<dbReference type="InterPro" id="IPR036061">
    <property type="entry name" value="CheW-like_dom_sf"/>
</dbReference>
<dbReference type="PROSITE" id="PS50851">
    <property type="entry name" value="CHEW"/>
    <property type="match status" value="1"/>
</dbReference>